<sequence length="256" mass="26927">MAPTELNTDSGFGTPLASLPDSGTSTPASGLGPNGQRRTKICVYCGSSPGYDAAHMEAARDLARVMAANNIGLVYGGGTVGLMGEIAKTLVSLAGPDAVHGIIPEALVRYERDPTYTSTTVNGGAALAIPEEKMFGKTTVVKDMHTRKQMMAQEVIAGGPGSGFIALSGGYGTMEELLETCTWNQLGIHNRGVCVLNINGFYDGLLDWIRKSVEEGFVKGANASILATASTAEDAVRALREYKVSSSVYKLQWGNE</sequence>
<reference evidence="2" key="1">
    <citation type="submission" date="2022-07" db="EMBL/GenBank/DDBJ databases">
        <title>Fungi with potential for degradation of polypropylene.</title>
        <authorList>
            <person name="Gostincar C."/>
        </authorList>
    </citation>
    <scope>NUCLEOTIDE SEQUENCE</scope>
    <source>
        <strain evidence="2">EXF-13308</strain>
    </source>
</reference>
<dbReference type="FunFam" id="3.40.50.450:FF:000018">
    <property type="entry name" value="Lysine decarboxylase-like protein"/>
    <property type="match status" value="1"/>
</dbReference>
<dbReference type="EMBL" id="JANBVO010000072">
    <property type="protein sequence ID" value="KAJ9131110.1"/>
    <property type="molecule type" value="Genomic_DNA"/>
</dbReference>
<accession>A0AA38RG91</accession>
<dbReference type="AlphaFoldDB" id="A0AA38RG91"/>
<organism evidence="2 3">
    <name type="scientific">Pleurostoma richardsiae</name>
    <dbReference type="NCBI Taxonomy" id="41990"/>
    <lineage>
        <taxon>Eukaryota</taxon>
        <taxon>Fungi</taxon>
        <taxon>Dikarya</taxon>
        <taxon>Ascomycota</taxon>
        <taxon>Pezizomycotina</taxon>
        <taxon>Sordariomycetes</taxon>
        <taxon>Sordariomycetidae</taxon>
        <taxon>Calosphaeriales</taxon>
        <taxon>Pleurostomataceae</taxon>
        <taxon>Pleurostoma</taxon>
    </lineage>
</organism>
<dbReference type="InterPro" id="IPR031100">
    <property type="entry name" value="LOG_fam"/>
</dbReference>
<dbReference type="PANTHER" id="PTHR31223:SF70">
    <property type="entry name" value="LOG FAMILY PROTEIN YJL055W"/>
    <property type="match status" value="1"/>
</dbReference>
<name>A0AA38RG91_9PEZI</name>
<dbReference type="Proteomes" id="UP001174694">
    <property type="component" value="Unassembled WGS sequence"/>
</dbReference>
<dbReference type="GO" id="GO:0009691">
    <property type="term" value="P:cytokinin biosynthetic process"/>
    <property type="evidence" value="ECO:0007669"/>
    <property type="project" value="InterPro"/>
</dbReference>
<evidence type="ECO:0000256" key="1">
    <source>
        <dbReference type="SAM" id="MobiDB-lite"/>
    </source>
</evidence>
<protein>
    <submittedName>
        <fullName evidence="2">Lysine decarboxylase family</fullName>
    </submittedName>
</protein>
<evidence type="ECO:0000313" key="3">
    <source>
        <dbReference type="Proteomes" id="UP001174694"/>
    </source>
</evidence>
<dbReference type="NCBIfam" id="TIGR00730">
    <property type="entry name" value="Rossman fold protein, TIGR00730 family"/>
    <property type="match status" value="1"/>
</dbReference>
<dbReference type="InterPro" id="IPR005269">
    <property type="entry name" value="LOG"/>
</dbReference>
<feature type="compositionally biased region" description="Polar residues" evidence="1">
    <location>
        <begin position="1"/>
        <end position="11"/>
    </location>
</feature>
<dbReference type="SUPFAM" id="SSF102405">
    <property type="entry name" value="MCP/YpsA-like"/>
    <property type="match status" value="1"/>
</dbReference>
<keyword evidence="3" id="KW-1185">Reference proteome</keyword>
<dbReference type="GO" id="GO:0005829">
    <property type="term" value="C:cytosol"/>
    <property type="evidence" value="ECO:0007669"/>
    <property type="project" value="TreeGrafter"/>
</dbReference>
<proteinExistence type="predicted"/>
<feature type="region of interest" description="Disordered" evidence="1">
    <location>
        <begin position="1"/>
        <end position="34"/>
    </location>
</feature>
<dbReference type="GO" id="GO:0016799">
    <property type="term" value="F:hydrolase activity, hydrolyzing N-glycosyl compounds"/>
    <property type="evidence" value="ECO:0007669"/>
    <property type="project" value="TreeGrafter"/>
</dbReference>
<dbReference type="Pfam" id="PF03641">
    <property type="entry name" value="Lysine_decarbox"/>
    <property type="match status" value="1"/>
</dbReference>
<evidence type="ECO:0000313" key="2">
    <source>
        <dbReference type="EMBL" id="KAJ9131110.1"/>
    </source>
</evidence>
<gene>
    <name evidence="2" type="ORF">NKR23_g11871</name>
</gene>
<comment type="caution">
    <text evidence="2">The sequence shown here is derived from an EMBL/GenBank/DDBJ whole genome shotgun (WGS) entry which is preliminary data.</text>
</comment>
<dbReference type="Gene3D" id="3.40.50.450">
    <property type="match status" value="1"/>
</dbReference>
<dbReference type="PANTHER" id="PTHR31223">
    <property type="entry name" value="LOG FAMILY PROTEIN YJL055W"/>
    <property type="match status" value="1"/>
</dbReference>